<keyword evidence="2" id="KW-0472">Membrane</keyword>
<protein>
    <recommendedName>
        <fullName evidence="5">Tryptophan-associated transmembrane protein</fullName>
    </recommendedName>
</protein>
<dbReference type="EMBL" id="BAAARJ010000030">
    <property type="protein sequence ID" value="GAA2637755.1"/>
    <property type="molecule type" value="Genomic_DNA"/>
</dbReference>
<proteinExistence type="predicted"/>
<organism evidence="3 4">
    <name type="scientific">Streptomyces axinellae</name>
    <dbReference type="NCBI Taxonomy" id="552788"/>
    <lineage>
        <taxon>Bacteria</taxon>
        <taxon>Bacillati</taxon>
        <taxon>Actinomycetota</taxon>
        <taxon>Actinomycetes</taxon>
        <taxon>Kitasatosporales</taxon>
        <taxon>Streptomycetaceae</taxon>
        <taxon>Streptomyces</taxon>
    </lineage>
</organism>
<keyword evidence="2" id="KW-0812">Transmembrane</keyword>
<feature type="transmembrane region" description="Helical" evidence="2">
    <location>
        <begin position="92"/>
        <end position="110"/>
    </location>
</feature>
<feature type="region of interest" description="Disordered" evidence="1">
    <location>
        <begin position="154"/>
        <end position="249"/>
    </location>
</feature>
<dbReference type="Proteomes" id="UP001501447">
    <property type="component" value="Unassembled WGS sequence"/>
</dbReference>
<evidence type="ECO:0000313" key="3">
    <source>
        <dbReference type="EMBL" id="GAA2637755.1"/>
    </source>
</evidence>
<comment type="caution">
    <text evidence="3">The sequence shown here is derived from an EMBL/GenBank/DDBJ whole genome shotgun (WGS) entry which is preliminary data.</text>
</comment>
<reference evidence="3 4" key="1">
    <citation type="journal article" date="2019" name="Int. J. Syst. Evol. Microbiol.">
        <title>The Global Catalogue of Microorganisms (GCM) 10K type strain sequencing project: providing services to taxonomists for standard genome sequencing and annotation.</title>
        <authorList>
            <consortium name="The Broad Institute Genomics Platform"/>
            <consortium name="The Broad Institute Genome Sequencing Center for Infectious Disease"/>
            <person name="Wu L."/>
            <person name="Ma J."/>
        </authorList>
    </citation>
    <scope>NUCLEOTIDE SEQUENCE [LARGE SCALE GENOMIC DNA]</scope>
    <source>
        <strain evidence="3 4">JCM 16373</strain>
    </source>
</reference>
<accession>A0ABN3QX79</accession>
<feature type="transmembrane region" description="Helical" evidence="2">
    <location>
        <begin position="60"/>
        <end position="85"/>
    </location>
</feature>
<feature type="compositionally biased region" description="Basic and acidic residues" evidence="1">
    <location>
        <begin position="229"/>
        <end position="249"/>
    </location>
</feature>
<evidence type="ECO:0000256" key="1">
    <source>
        <dbReference type="SAM" id="MobiDB-lite"/>
    </source>
</evidence>
<feature type="transmembrane region" description="Helical" evidence="2">
    <location>
        <begin position="20"/>
        <end position="40"/>
    </location>
</feature>
<keyword evidence="4" id="KW-1185">Reference proteome</keyword>
<feature type="compositionally biased region" description="Low complexity" evidence="1">
    <location>
        <begin position="191"/>
        <end position="210"/>
    </location>
</feature>
<name>A0ABN3QX79_9ACTN</name>
<sequence>MRRRKAAPESEARPMIRNSLGSLLALIGAAAVVFSPFRPWYGGRHGRDFRIDELFQGGGITGAGAALFTGLFVVMLVAAVVAVLGALTRSRTMVAVAAVLSLGFTVLWMVRQGLAAGSLTMGTSGGLASGAWLALGGGVLLLIATAAMKGRHQASVGRHSAGSRHLAAAPVAPGPREEDATPLDQPYAGTQPQPQEPQEPVDSRPGQAPGQQPPPAAPDNTRPFPKAPPSEKPHGDEQEAWPHDKRDAA</sequence>
<gene>
    <name evidence="3" type="ORF">GCM10009863_63140</name>
</gene>
<evidence type="ECO:0000313" key="4">
    <source>
        <dbReference type="Proteomes" id="UP001501447"/>
    </source>
</evidence>
<evidence type="ECO:0000256" key="2">
    <source>
        <dbReference type="SAM" id="Phobius"/>
    </source>
</evidence>
<keyword evidence="2" id="KW-1133">Transmembrane helix</keyword>
<evidence type="ECO:0008006" key="5">
    <source>
        <dbReference type="Google" id="ProtNLM"/>
    </source>
</evidence>
<feature type="transmembrane region" description="Helical" evidence="2">
    <location>
        <begin position="130"/>
        <end position="148"/>
    </location>
</feature>